<evidence type="ECO:0000256" key="5">
    <source>
        <dbReference type="ARBA" id="ARBA00011944"/>
    </source>
</evidence>
<dbReference type="GO" id="GO:0005737">
    <property type="term" value="C:cytoplasm"/>
    <property type="evidence" value="ECO:0007669"/>
    <property type="project" value="TreeGrafter"/>
</dbReference>
<dbReference type="STRING" id="337097.BHF71_06930"/>
<comment type="subunit">
    <text evidence="4">Hexamer formed by 3 homodimers.</text>
</comment>
<comment type="caution">
    <text evidence="16">The sequence shown here is derived from an EMBL/GenBank/DDBJ whole genome shotgun (WGS) entry which is preliminary data.</text>
</comment>
<dbReference type="PANTHER" id="PTHR32179:SF3">
    <property type="entry name" value="NICOTINATE-NUCLEOTIDE PYROPHOSPHORYLASE [CARBOXYLATING]"/>
    <property type="match status" value="1"/>
</dbReference>
<dbReference type="FunFam" id="3.20.20.70:FF:000030">
    <property type="entry name" value="Nicotinate-nucleotide pyrophosphorylase, carboxylating"/>
    <property type="match status" value="1"/>
</dbReference>
<comment type="catalytic activity">
    <reaction evidence="10">
        <text>nicotinate beta-D-ribonucleotide + CO2 + diphosphate = quinolinate + 5-phospho-alpha-D-ribose 1-diphosphate + 2 H(+)</text>
        <dbReference type="Rhea" id="RHEA:12733"/>
        <dbReference type="ChEBI" id="CHEBI:15378"/>
        <dbReference type="ChEBI" id="CHEBI:16526"/>
        <dbReference type="ChEBI" id="CHEBI:29959"/>
        <dbReference type="ChEBI" id="CHEBI:33019"/>
        <dbReference type="ChEBI" id="CHEBI:57502"/>
        <dbReference type="ChEBI" id="CHEBI:58017"/>
        <dbReference type="EC" id="2.4.2.19"/>
    </reaction>
</comment>
<dbReference type="CDD" id="cd01572">
    <property type="entry name" value="QPRTase"/>
    <property type="match status" value="1"/>
</dbReference>
<dbReference type="GO" id="GO:0004514">
    <property type="term" value="F:nicotinate-nucleotide diphosphorylase (carboxylating) activity"/>
    <property type="evidence" value="ECO:0007669"/>
    <property type="project" value="UniProtKB-EC"/>
</dbReference>
<feature type="binding site" evidence="13">
    <location>
        <begin position="238"/>
        <end position="240"/>
    </location>
    <ligand>
        <name>substrate</name>
    </ligand>
</feature>
<comment type="similarity">
    <text evidence="3 12">Belongs to the NadC/ModD family.</text>
</comment>
<dbReference type="Proteomes" id="UP000243739">
    <property type="component" value="Unassembled WGS sequence"/>
</dbReference>
<dbReference type="InterPro" id="IPR022412">
    <property type="entry name" value="Quinolinate_PRibosylTrfase_N"/>
</dbReference>
<dbReference type="GO" id="GO:0009435">
    <property type="term" value="P:NAD+ biosynthetic process"/>
    <property type="evidence" value="ECO:0007669"/>
    <property type="project" value="UniProtKB-UniPathway"/>
</dbReference>
<feature type="binding site" evidence="13">
    <location>
        <position position="164"/>
    </location>
    <ligand>
        <name>substrate</name>
    </ligand>
</feature>
<evidence type="ECO:0000256" key="12">
    <source>
        <dbReference type="PIRNR" id="PIRNR006250"/>
    </source>
</evidence>
<dbReference type="SUPFAM" id="SSF51690">
    <property type="entry name" value="Nicotinate/Quinolinate PRTase C-terminal domain-like"/>
    <property type="match status" value="1"/>
</dbReference>
<evidence type="ECO:0000256" key="9">
    <source>
        <dbReference type="ARBA" id="ARBA00033102"/>
    </source>
</evidence>
<name>A0A1D2YW80_9BACI</name>
<dbReference type="InterPro" id="IPR004393">
    <property type="entry name" value="NadC"/>
</dbReference>
<evidence type="ECO:0000259" key="14">
    <source>
        <dbReference type="Pfam" id="PF01729"/>
    </source>
</evidence>
<comment type="function">
    <text evidence="1">Involved in the catabolism of quinolinic acid (QA).</text>
</comment>
<feature type="binding site" evidence="13">
    <location>
        <begin position="259"/>
        <end position="261"/>
    </location>
    <ligand>
        <name>substrate</name>
    </ligand>
</feature>
<dbReference type="Pfam" id="PF01729">
    <property type="entry name" value="QRPTase_C"/>
    <property type="match status" value="1"/>
</dbReference>
<dbReference type="EC" id="2.4.2.19" evidence="5"/>
<feature type="binding site" evidence="13">
    <location>
        <position position="194"/>
    </location>
    <ligand>
        <name>substrate</name>
    </ligand>
</feature>
<dbReference type="Gene3D" id="3.20.20.70">
    <property type="entry name" value="Aldolase class I"/>
    <property type="match status" value="1"/>
</dbReference>
<dbReference type="Gene3D" id="3.90.1170.20">
    <property type="entry name" value="Quinolinate phosphoribosyl transferase, N-terminal domain"/>
    <property type="match status" value="1"/>
</dbReference>
<keyword evidence="7 12" id="KW-0328">Glycosyltransferase</keyword>
<evidence type="ECO:0000256" key="3">
    <source>
        <dbReference type="ARBA" id="ARBA00009400"/>
    </source>
</evidence>
<gene>
    <name evidence="16" type="ORF">BHF71_06930</name>
</gene>
<dbReference type="InterPro" id="IPR037128">
    <property type="entry name" value="Quinolinate_PRibosylTase_N_sf"/>
</dbReference>
<evidence type="ECO:0000259" key="15">
    <source>
        <dbReference type="Pfam" id="PF02749"/>
    </source>
</evidence>
<evidence type="ECO:0000256" key="7">
    <source>
        <dbReference type="ARBA" id="ARBA00022676"/>
    </source>
</evidence>
<dbReference type="FunFam" id="3.90.1170.20:FF:000001">
    <property type="entry name" value="Nicotinate-nucleotide diphosphorylase (Carboxylating)"/>
    <property type="match status" value="1"/>
</dbReference>
<dbReference type="NCBIfam" id="TIGR00078">
    <property type="entry name" value="nadC"/>
    <property type="match status" value="1"/>
</dbReference>
<dbReference type="RefSeq" id="WP_069656141.1">
    <property type="nucleotide sequence ID" value="NZ_MIJF01000010.1"/>
</dbReference>
<evidence type="ECO:0000256" key="4">
    <source>
        <dbReference type="ARBA" id="ARBA00011218"/>
    </source>
</evidence>
<keyword evidence="8 12" id="KW-0808">Transferase</keyword>
<dbReference type="PIRSF" id="PIRSF006250">
    <property type="entry name" value="NadC_ModD"/>
    <property type="match status" value="1"/>
</dbReference>
<reference evidence="16 17" key="1">
    <citation type="submission" date="2016-09" db="EMBL/GenBank/DDBJ databases">
        <title>Draft genome sequence for the type strain of Vulcanibacillus modesticaldus BR, a strictly anaerobic, moderately thermophilic, and nitrate-reducing bacterium from deep sea-hydrothermal vents of the Mid-Atlantic Ridge.</title>
        <authorList>
            <person name="Abin C.A."/>
            <person name="Hollibaugh J.T."/>
        </authorList>
    </citation>
    <scope>NUCLEOTIDE SEQUENCE [LARGE SCALE GENOMIC DNA]</scope>
    <source>
        <strain evidence="16 17">BR</strain>
    </source>
</reference>
<keyword evidence="6" id="KW-0662">Pyridine nucleotide biosynthesis</keyword>
<evidence type="ECO:0000256" key="13">
    <source>
        <dbReference type="PIRSR" id="PIRSR006250-1"/>
    </source>
</evidence>
<evidence type="ECO:0000313" key="17">
    <source>
        <dbReference type="Proteomes" id="UP000243739"/>
    </source>
</evidence>
<evidence type="ECO:0000256" key="1">
    <source>
        <dbReference type="ARBA" id="ARBA00003237"/>
    </source>
</evidence>
<dbReference type="UniPathway" id="UPA00253">
    <property type="reaction ID" value="UER00331"/>
</dbReference>
<dbReference type="EMBL" id="MIJF01000010">
    <property type="protein sequence ID" value="OEG00001.1"/>
    <property type="molecule type" value="Genomic_DNA"/>
</dbReference>
<evidence type="ECO:0000256" key="6">
    <source>
        <dbReference type="ARBA" id="ARBA00022642"/>
    </source>
</evidence>
<evidence type="ECO:0000256" key="2">
    <source>
        <dbReference type="ARBA" id="ARBA00004893"/>
    </source>
</evidence>
<protein>
    <recommendedName>
        <fullName evidence="11">Probable nicotinate-nucleotide pyrophosphorylase [carboxylating]</fullName>
        <ecNumber evidence="5">2.4.2.19</ecNumber>
    </recommendedName>
    <alternativeName>
        <fullName evidence="9">Quinolinate phosphoribosyltransferase [decarboxylating]</fullName>
    </alternativeName>
</protein>
<organism evidence="16 17">
    <name type="scientific">Vulcanibacillus modesticaldus</name>
    <dbReference type="NCBI Taxonomy" id="337097"/>
    <lineage>
        <taxon>Bacteria</taxon>
        <taxon>Bacillati</taxon>
        <taxon>Bacillota</taxon>
        <taxon>Bacilli</taxon>
        <taxon>Bacillales</taxon>
        <taxon>Bacillaceae</taxon>
        <taxon>Vulcanibacillus</taxon>
    </lineage>
</organism>
<accession>A0A1D2YW80</accession>
<feature type="binding site" evidence="13">
    <location>
        <position position="154"/>
    </location>
    <ligand>
        <name>substrate</name>
    </ligand>
</feature>
<dbReference type="InterPro" id="IPR036068">
    <property type="entry name" value="Nicotinate_pribotase-like_C"/>
</dbReference>
<dbReference type="InterPro" id="IPR013785">
    <property type="entry name" value="Aldolase_TIM"/>
</dbReference>
<feature type="binding site" evidence="13">
    <location>
        <position position="215"/>
    </location>
    <ligand>
        <name>substrate</name>
    </ligand>
</feature>
<keyword evidence="17" id="KW-1185">Reference proteome</keyword>
<feature type="binding site" evidence="13">
    <location>
        <position position="97"/>
    </location>
    <ligand>
        <name>substrate</name>
    </ligand>
</feature>
<feature type="binding site" evidence="13">
    <location>
        <begin position="130"/>
        <end position="132"/>
    </location>
    <ligand>
        <name>substrate</name>
    </ligand>
</feature>
<dbReference type="OrthoDB" id="9782546at2"/>
<feature type="domain" description="Quinolinate phosphoribosyl transferase N-terminal" evidence="15">
    <location>
        <begin position="22"/>
        <end position="107"/>
    </location>
</feature>
<evidence type="ECO:0000256" key="10">
    <source>
        <dbReference type="ARBA" id="ARBA00047445"/>
    </source>
</evidence>
<evidence type="ECO:0000256" key="11">
    <source>
        <dbReference type="ARBA" id="ARBA00069173"/>
    </source>
</evidence>
<feature type="domain" description="Quinolinate phosphoribosyl transferase C-terminal" evidence="14">
    <location>
        <begin position="109"/>
        <end position="273"/>
    </location>
</feature>
<sequence>MNPIKLKMLLQQLFNEDLGERDITSETIFSIDEKTTGQFLIKKDGVIAGLPIIREAYSLFDPSIEVNFHAKDGDLVKAGDIVATVNGPIAYLLSGERVILNLLQRMSGIATMTRMAVDKLNSSHTRVCDTRKTTPGLRMLEKYAVRCGGGFNHRFGLYDAVMIKDNHIAYAGSITKAVELVKKQLGHMTKIEVETESKEDVIEAVKAGADVILFDNCSPEEVKEYVSLVPDSIITEASGGITFENIANYGDTGVDYISLGMLTHSVHALDISFNISGGKKYETVGSER</sequence>
<dbReference type="InterPro" id="IPR027277">
    <property type="entry name" value="NadC/ModD"/>
</dbReference>
<evidence type="ECO:0000313" key="16">
    <source>
        <dbReference type="EMBL" id="OEG00001.1"/>
    </source>
</evidence>
<dbReference type="SUPFAM" id="SSF54675">
    <property type="entry name" value="Nicotinate/Quinolinate PRTase N-terminal domain-like"/>
    <property type="match status" value="1"/>
</dbReference>
<dbReference type="PANTHER" id="PTHR32179">
    <property type="entry name" value="NICOTINATE-NUCLEOTIDE PYROPHOSPHORYLASE [CARBOXYLATING]"/>
    <property type="match status" value="1"/>
</dbReference>
<proteinExistence type="inferred from homology"/>
<evidence type="ECO:0000256" key="8">
    <source>
        <dbReference type="ARBA" id="ARBA00022679"/>
    </source>
</evidence>
<dbReference type="InterPro" id="IPR002638">
    <property type="entry name" value="Quinolinate_PRibosylTrfase_C"/>
</dbReference>
<dbReference type="Pfam" id="PF02749">
    <property type="entry name" value="QRPTase_N"/>
    <property type="match status" value="1"/>
</dbReference>
<dbReference type="AlphaFoldDB" id="A0A1D2YW80"/>
<comment type="pathway">
    <text evidence="2">Cofactor biosynthesis; NAD(+) biosynthesis; nicotinate D-ribonucleotide from quinolinate: step 1/1.</text>
</comment>
<dbReference type="GO" id="GO:0034213">
    <property type="term" value="P:quinolinate catabolic process"/>
    <property type="evidence" value="ECO:0007669"/>
    <property type="project" value="TreeGrafter"/>
</dbReference>